<dbReference type="EMBL" id="POUA01000017">
    <property type="protein sequence ID" value="PZG54437.1"/>
    <property type="molecule type" value="Genomic_DNA"/>
</dbReference>
<evidence type="ECO:0000313" key="3">
    <source>
        <dbReference type="Proteomes" id="UP000248544"/>
    </source>
</evidence>
<proteinExistence type="predicted"/>
<dbReference type="AlphaFoldDB" id="A0A2W2I8K0"/>
<feature type="transmembrane region" description="Helical" evidence="1">
    <location>
        <begin position="184"/>
        <end position="204"/>
    </location>
</feature>
<keyword evidence="3" id="KW-1185">Reference proteome</keyword>
<reference evidence="2 3" key="1">
    <citation type="submission" date="2018-01" db="EMBL/GenBank/DDBJ databases">
        <title>Draft genome sequence of Sphaerisporangium sp. 7K107.</title>
        <authorList>
            <person name="Sahin N."/>
            <person name="Saygin H."/>
            <person name="Ay H."/>
        </authorList>
    </citation>
    <scope>NUCLEOTIDE SEQUENCE [LARGE SCALE GENOMIC DNA]</scope>
    <source>
        <strain evidence="2 3">7K107</strain>
    </source>
</reference>
<protein>
    <submittedName>
        <fullName evidence="2">Uncharacterized protein</fullName>
    </submittedName>
</protein>
<feature type="transmembrane region" description="Helical" evidence="1">
    <location>
        <begin position="33"/>
        <end position="51"/>
    </location>
</feature>
<feature type="transmembrane region" description="Helical" evidence="1">
    <location>
        <begin position="210"/>
        <end position="231"/>
    </location>
</feature>
<gene>
    <name evidence="2" type="ORF">C1I98_04060</name>
</gene>
<evidence type="ECO:0000313" key="2">
    <source>
        <dbReference type="EMBL" id="PZG54437.1"/>
    </source>
</evidence>
<keyword evidence="1" id="KW-0812">Transmembrane</keyword>
<feature type="transmembrane region" description="Helical" evidence="1">
    <location>
        <begin position="95"/>
        <end position="112"/>
    </location>
</feature>
<dbReference type="RefSeq" id="WP_111165714.1">
    <property type="nucleotide sequence ID" value="NZ_POUA01000017.1"/>
</dbReference>
<keyword evidence="1" id="KW-1133">Transmembrane helix</keyword>
<sequence length="278" mass="30489">MGLVLGDDWLWVAVEWSPPAYANFYAPDGLDSLTTVALLVAALVKVAFLWLILRAPAPGPLDRRAKALRRLLYLAVAYLLVLWFPIALLPGAVRAAFSFVLWTAIYVLYLLVIRWRSRVLRTTAAAIFTVDLAVMANELLDQLDLLELEWDGLVELGLGLSGAAATIITVVGQWRDGRWSRGTLIAGWSSVGVHMLVLPLNIFFGTIPSGSLVITITMDAVGLVSIVWMAATAREMSGEDRLADLTPARRRVISVGVATRRRSTWSSCSRVRRRSGSS</sequence>
<comment type="caution">
    <text evidence="2">The sequence shown here is derived from an EMBL/GenBank/DDBJ whole genome shotgun (WGS) entry which is preliminary data.</text>
</comment>
<organism evidence="2 3">
    <name type="scientific">Spongiactinospora gelatinilytica</name>
    <dbReference type="NCBI Taxonomy" id="2666298"/>
    <lineage>
        <taxon>Bacteria</taxon>
        <taxon>Bacillati</taxon>
        <taxon>Actinomycetota</taxon>
        <taxon>Actinomycetes</taxon>
        <taxon>Streptosporangiales</taxon>
        <taxon>Streptosporangiaceae</taxon>
        <taxon>Spongiactinospora</taxon>
    </lineage>
</organism>
<feature type="transmembrane region" description="Helical" evidence="1">
    <location>
        <begin position="71"/>
        <end position="89"/>
    </location>
</feature>
<name>A0A2W2I8K0_9ACTN</name>
<dbReference type="Proteomes" id="UP000248544">
    <property type="component" value="Unassembled WGS sequence"/>
</dbReference>
<keyword evidence="1" id="KW-0472">Membrane</keyword>
<evidence type="ECO:0000256" key="1">
    <source>
        <dbReference type="SAM" id="Phobius"/>
    </source>
</evidence>
<accession>A0A2W2I8K0</accession>